<evidence type="ECO:0000313" key="2">
    <source>
        <dbReference type="EMBL" id="CAH9081126.1"/>
    </source>
</evidence>
<evidence type="ECO:0000313" key="3">
    <source>
        <dbReference type="Proteomes" id="UP001152484"/>
    </source>
</evidence>
<proteinExistence type="predicted"/>
<sequence>MLNIYAVLLRPGQLITRFEHSLSACLRSQSQVLQNVNHVAPTICDNTVAPVIEKFKGAAPVLGKVNVNGVTTLCDSDRNPLIRLVIVVIIIIVIIKVSEYSSINRWEGELVRRLFRLLSCTGKLETNTLSLWGLRPLLLFLTQ</sequence>
<keyword evidence="1" id="KW-0472">Membrane</keyword>
<organism evidence="2 3">
    <name type="scientific">Cuscuta europaea</name>
    <name type="common">European dodder</name>
    <dbReference type="NCBI Taxonomy" id="41803"/>
    <lineage>
        <taxon>Eukaryota</taxon>
        <taxon>Viridiplantae</taxon>
        <taxon>Streptophyta</taxon>
        <taxon>Embryophyta</taxon>
        <taxon>Tracheophyta</taxon>
        <taxon>Spermatophyta</taxon>
        <taxon>Magnoliopsida</taxon>
        <taxon>eudicotyledons</taxon>
        <taxon>Gunneridae</taxon>
        <taxon>Pentapetalae</taxon>
        <taxon>asterids</taxon>
        <taxon>lamiids</taxon>
        <taxon>Solanales</taxon>
        <taxon>Convolvulaceae</taxon>
        <taxon>Cuscuteae</taxon>
        <taxon>Cuscuta</taxon>
        <taxon>Cuscuta subgen. Cuscuta</taxon>
    </lineage>
</organism>
<accession>A0A9P1E631</accession>
<comment type="caution">
    <text evidence="2">The sequence shown here is derived from an EMBL/GenBank/DDBJ whole genome shotgun (WGS) entry which is preliminary data.</text>
</comment>
<name>A0A9P1E631_CUSEU</name>
<feature type="transmembrane region" description="Helical" evidence="1">
    <location>
        <begin position="81"/>
        <end position="98"/>
    </location>
</feature>
<keyword evidence="3" id="KW-1185">Reference proteome</keyword>
<dbReference type="AlphaFoldDB" id="A0A9P1E631"/>
<dbReference type="Proteomes" id="UP001152484">
    <property type="component" value="Unassembled WGS sequence"/>
</dbReference>
<evidence type="ECO:0000256" key="1">
    <source>
        <dbReference type="SAM" id="Phobius"/>
    </source>
</evidence>
<keyword evidence="1" id="KW-0812">Transmembrane</keyword>
<dbReference type="EMBL" id="CAMAPE010000014">
    <property type="protein sequence ID" value="CAH9081126.1"/>
    <property type="molecule type" value="Genomic_DNA"/>
</dbReference>
<gene>
    <name evidence="2" type="ORF">CEURO_LOCUS7765</name>
</gene>
<protein>
    <submittedName>
        <fullName evidence="2">Uncharacterized protein</fullName>
    </submittedName>
</protein>
<keyword evidence="1" id="KW-1133">Transmembrane helix</keyword>
<reference evidence="2" key="1">
    <citation type="submission" date="2022-07" db="EMBL/GenBank/DDBJ databases">
        <authorList>
            <person name="Macas J."/>
            <person name="Novak P."/>
            <person name="Neumann P."/>
        </authorList>
    </citation>
    <scope>NUCLEOTIDE SEQUENCE</scope>
</reference>